<proteinExistence type="predicted"/>
<comment type="caution">
    <text evidence="2">The sequence shown here is derived from an EMBL/GenBank/DDBJ whole genome shotgun (WGS) entry which is preliminary data.</text>
</comment>
<dbReference type="EMBL" id="QRGR01000050">
    <property type="protein sequence ID" value="RDV10776.1"/>
    <property type="molecule type" value="Genomic_DNA"/>
</dbReference>
<name>A0A3D8L072_9BACT</name>
<evidence type="ECO:0000313" key="2">
    <source>
        <dbReference type="EMBL" id="RDV10776.1"/>
    </source>
</evidence>
<keyword evidence="3" id="KW-1185">Reference proteome</keyword>
<accession>A0A3D8L072</accession>
<gene>
    <name evidence="2" type="ORF">DXT99_25675</name>
</gene>
<feature type="signal peptide" evidence="1">
    <location>
        <begin position="1"/>
        <end position="26"/>
    </location>
</feature>
<evidence type="ECO:0000256" key="1">
    <source>
        <dbReference type="SAM" id="SignalP"/>
    </source>
</evidence>
<dbReference type="AlphaFoldDB" id="A0A3D8L072"/>
<evidence type="ECO:0000313" key="3">
    <source>
        <dbReference type="Proteomes" id="UP000256708"/>
    </source>
</evidence>
<organism evidence="2 3">
    <name type="scientific">Pontibacter diazotrophicus</name>
    <dbReference type="NCBI Taxonomy" id="1400979"/>
    <lineage>
        <taxon>Bacteria</taxon>
        <taxon>Pseudomonadati</taxon>
        <taxon>Bacteroidota</taxon>
        <taxon>Cytophagia</taxon>
        <taxon>Cytophagales</taxon>
        <taxon>Hymenobacteraceae</taxon>
        <taxon>Pontibacter</taxon>
    </lineage>
</organism>
<protein>
    <submittedName>
        <fullName evidence="2">Uncharacterized protein</fullName>
    </submittedName>
</protein>
<dbReference type="OrthoDB" id="9954923at2"/>
<dbReference type="Proteomes" id="UP000256708">
    <property type="component" value="Unassembled WGS sequence"/>
</dbReference>
<keyword evidence="1" id="KW-0732">Signal</keyword>
<feature type="chain" id="PRO_5017800033" evidence="1">
    <location>
        <begin position="27"/>
        <end position="67"/>
    </location>
</feature>
<reference evidence="3" key="1">
    <citation type="submission" date="2018-08" db="EMBL/GenBank/DDBJ databases">
        <authorList>
            <person name="Liu Z.-W."/>
            <person name="Du Z.-J."/>
        </authorList>
    </citation>
    <scope>NUCLEOTIDE SEQUENCE [LARGE SCALE GENOMIC DNA]</scope>
    <source>
        <strain evidence="3">H4X</strain>
    </source>
</reference>
<dbReference type="PROSITE" id="PS51257">
    <property type="entry name" value="PROKAR_LIPOPROTEIN"/>
    <property type="match status" value="1"/>
</dbReference>
<sequence length="67" mass="7306">MMNVVIKNIRTIALLTFALAAFTACGNQNDERAANQAETGTDIDTDIEVDTAITQDPDTTTYHDMTL</sequence>